<evidence type="ECO:0000313" key="7">
    <source>
        <dbReference type="Proteomes" id="UP000183649"/>
    </source>
</evidence>
<dbReference type="GO" id="GO:0000049">
    <property type="term" value="F:tRNA binding"/>
    <property type="evidence" value="ECO:0007669"/>
    <property type="project" value="InterPro"/>
</dbReference>
<dbReference type="InterPro" id="IPR014721">
    <property type="entry name" value="Ribsml_uS5_D2-typ_fold_subgr"/>
</dbReference>
<dbReference type="RefSeq" id="WP_055451707.1">
    <property type="nucleotide sequence ID" value="NZ_CYHF01000014.1"/>
</dbReference>
<dbReference type="SUPFAM" id="SSF54211">
    <property type="entry name" value="Ribosomal protein S5 domain 2-like"/>
    <property type="match status" value="1"/>
</dbReference>
<dbReference type="STRING" id="339866.GCA_001418255_02886"/>
<dbReference type="GO" id="GO:0008033">
    <property type="term" value="P:tRNA processing"/>
    <property type="evidence" value="ECO:0007669"/>
    <property type="project" value="UniProtKB-KW"/>
</dbReference>
<dbReference type="GO" id="GO:0004526">
    <property type="term" value="F:ribonuclease P activity"/>
    <property type="evidence" value="ECO:0007669"/>
    <property type="project" value="InterPro"/>
</dbReference>
<dbReference type="Pfam" id="PF00825">
    <property type="entry name" value="Ribonuclease_P"/>
    <property type="match status" value="1"/>
</dbReference>
<accession>A0A0K6IAP6</accession>
<protein>
    <submittedName>
        <fullName evidence="6">Ribonuclease P</fullName>
    </submittedName>
</protein>
<dbReference type="AlphaFoldDB" id="A0A0K6IAP6"/>
<keyword evidence="7" id="KW-1185">Reference proteome</keyword>
<name>A0A0K6IAP6_9BURK</name>
<dbReference type="InterPro" id="IPR020568">
    <property type="entry name" value="Ribosomal_Su5_D2-typ_SF"/>
</dbReference>
<dbReference type="Gene3D" id="3.30.230.10">
    <property type="match status" value="1"/>
</dbReference>
<evidence type="ECO:0000256" key="2">
    <source>
        <dbReference type="ARBA" id="ARBA00022722"/>
    </source>
</evidence>
<keyword evidence="1" id="KW-0819">tRNA processing</keyword>
<dbReference type="Proteomes" id="UP000183649">
    <property type="component" value="Unassembled WGS sequence"/>
</dbReference>
<proteinExistence type="predicted"/>
<keyword evidence="3" id="KW-0255">Endonuclease</keyword>
<dbReference type="EMBL" id="CYHF01000014">
    <property type="protein sequence ID" value="CUB00407.1"/>
    <property type="molecule type" value="Genomic_DNA"/>
</dbReference>
<keyword evidence="4" id="KW-0378">Hydrolase</keyword>
<reference evidence="7" key="1">
    <citation type="submission" date="2015-08" db="EMBL/GenBank/DDBJ databases">
        <authorList>
            <person name="Varghese N."/>
        </authorList>
    </citation>
    <scope>NUCLEOTIDE SEQUENCE [LARGE SCALE GENOMIC DNA]</scope>
    <source>
        <strain evidence="7">DSM 18181</strain>
    </source>
</reference>
<dbReference type="InterPro" id="IPR000100">
    <property type="entry name" value="RNase_P"/>
</dbReference>
<gene>
    <name evidence="6" type="ORF">Ga0061069_1146</name>
</gene>
<sequence>MNIEMLRQPDAFAALFAARYFQQAEFRLHYRAAPAEWLQGDAAPRCCWLGLVIPKKFCKAAVRRNLIKRVMRQALRELHLPEFAQMQAPVLMLRLTRKLPTDFRSARSPALLAYVQQAVNALLKAWIERTVILAERGSA</sequence>
<dbReference type="OrthoDB" id="398329at2"/>
<evidence type="ECO:0000256" key="4">
    <source>
        <dbReference type="ARBA" id="ARBA00022801"/>
    </source>
</evidence>
<organism evidence="6 7">
    <name type="scientific">Thiomonas bhubaneswarensis</name>
    <dbReference type="NCBI Taxonomy" id="339866"/>
    <lineage>
        <taxon>Bacteria</taxon>
        <taxon>Pseudomonadati</taxon>
        <taxon>Pseudomonadota</taxon>
        <taxon>Betaproteobacteria</taxon>
        <taxon>Burkholderiales</taxon>
        <taxon>Thiomonas</taxon>
    </lineage>
</organism>
<evidence type="ECO:0000313" key="6">
    <source>
        <dbReference type="EMBL" id="CUB00407.1"/>
    </source>
</evidence>
<keyword evidence="5" id="KW-0694">RNA-binding</keyword>
<evidence type="ECO:0000256" key="1">
    <source>
        <dbReference type="ARBA" id="ARBA00022694"/>
    </source>
</evidence>
<evidence type="ECO:0000256" key="5">
    <source>
        <dbReference type="ARBA" id="ARBA00022884"/>
    </source>
</evidence>
<keyword evidence="2" id="KW-0540">Nuclease</keyword>
<evidence type="ECO:0000256" key="3">
    <source>
        <dbReference type="ARBA" id="ARBA00022759"/>
    </source>
</evidence>